<accession>A0A4R3Q7E0</accession>
<reference evidence="1 2" key="1">
    <citation type="submission" date="2019-03" db="EMBL/GenBank/DDBJ databases">
        <title>Genomic Encyclopedia of Type Strains, Phase IV (KMG-V): Genome sequencing to study the core and pangenomes of soil and plant-associated prokaryotes.</title>
        <authorList>
            <person name="Whitman W."/>
        </authorList>
    </citation>
    <scope>NUCLEOTIDE SEQUENCE [LARGE SCALE GENOMIC DNA]</scope>
    <source>
        <strain evidence="1 2">Hc14</strain>
    </source>
</reference>
<dbReference type="Proteomes" id="UP000294576">
    <property type="component" value="Unassembled WGS sequence"/>
</dbReference>
<dbReference type="EMBL" id="SMBH01000007">
    <property type="protein sequence ID" value="TCU15222.1"/>
    <property type="molecule type" value="Genomic_DNA"/>
</dbReference>
<evidence type="ECO:0000313" key="2">
    <source>
        <dbReference type="Proteomes" id="UP000294576"/>
    </source>
</evidence>
<dbReference type="AlphaFoldDB" id="A0A4R3Q7E0"/>
<proteinExistence type="predicted"/>
<comment type="caution">
    <text evidence="1">The sequence shown here is derived from an EMBL/GenBank/DDBJ whole genome shotgun (WGS) entry which is preliminary data.</text>
</comment>
<evidence type="ECO:0000313" key="1">
    <source>
        <dbReference type="EMBL" id="TCU15222.1"/>
    </source>
</evidence>
<sequence>MEGNGHMQRVARAQASVMMVGKTGCSGILEMRRIGQLEMRQSSPLGMLGLLR</sequence>
<gene>
    <name evidence="1" type="ORF">EV132_107121</name>
</gene>
<organism evidence="1 2">
    <name type="scientific">Rhizobium sullae</name>
    <name type="common">Rhizobium hedysari</name>
    <dbReference type="NCBI Taxonomy" id="50338"/>
    <lineage>
        <taxon>Bacteria</taxon>
        <taxon>Pseudomonadati</taxon>
        <taxon>Pseudomonadota</taxon>
        <taxon>Alphaproteobacteria</taxon>
        <taxon>Hyphomicrobiales</taxon>
        <taxon>Rhizobiaceae</taxon>
        <taxon>Rhizobium/Agrobacterium group</taxon>
        <taxon>Rhizobium</taxon>
    </lineage>
</organism>
<protein>
    <submittedName>
        <fullName evidence="1">Uncharacterized protein</fullName>
    </submittedName>
</protein>
<name>A0A4R3Q7E0_RHISU</name>